<dbReference type="PANTHER" id="PTHR46884">
    <property type="entry name" value="COLLECTRIN"/>
    <property type="match status" value="1"/>
</dbReference>
<evidence type="ECO:0000256" key="9">
    <source>
        <dbReference type="SAM" id="Phobius"/>
    </source>
</evidence>
<proteinExistence type="predicted"/>
<evidence type="ECO:0000256" key="8">
    <source>
        <dbReference type="ARBA" id="ARBA00023180"/>
    </source>
</evidence>
<dbReference type="GO" id="GO:0051957">
    <property type="term" value="P:positive regulation of amino acid transport"/>
    <property type="evidence" value="ECO:0007669"/>
    <property type="project" value="TreeGrafter"/>
</dbReference>
<dbReference type="GO" id="GO:0005886">
    <property type="term" value="C:plasma membrane"/>
    <property type="evidence" value="ECO:0007669"/>
    <property type="project" value="UniProtKB-SubCell"/>
</dbReference>
<feature type="domain" description="Collectrin-like" evidence="10">
    <location>
        <begin position="64"/>
        <end position="257"/>
    </location>
</feature>
<organism evidence="11 12">
    <name type="scientific">Parambassis ranga</name>
    <name type="common">Indian glassy fish</name>
    <dbReference type="NCBI Taxonomy" id="210632"/>
    <lineage>
        <taxon>Eukaryota</taxon>
        <taxon>Metazoa</taxon>
        <taxon>Chordata</taxon>
        <taxon>Craniata</taxon>
        <taxon>Vertebrata</taxon>
        <taxon>Euteleostomi</taxon>
        <taxon>Actinopterygii</taxon>
        <taxon>Neopterygii</taxon>
        <taxon>Teleostei</taxon>
        <taxon>Neoteleostei</taxon>
        <taxon>Acanthomorphata</taxon>
        <taxon>Ovalentaria</taxon>
        <taxon>Ambassidae</taxon>
        <taxon>Parambassis</taxon>
    </lineage>
</organism>
<dbReference type="PANTHER" id="PTHR46884:SF1">
    <property type="entry name" value="COLLECTRIN"/>
    <property type="match status" value="1"/>
</dbReference>
<sequence>MINLSSEIAYDSVWTGLNILQSAIISAQLRFLLSLLLSVEMLEKIILLLCCSCAVAQHLCTPDASDGYKVRLSIKTALEGQAYEWNENEMFLFRATLAFAMRNHIREQKFEVSNIIVCNETPRVSFWFVVTSPESTSVLIGKEDVEEAVRKSRNRINSAFLLTDKTLEFIGILPTLAAPVDPDTPPWLIVFGVVMGIVGAGIILLLVSSVVQKKRKNEMTDDEENCEETRVKTVENGSVGEGVYNMSFSDDERFTQM</sequence>
<protein>
    <submittedName>
        <fullName evidence="12">Collectrin isoform X1</fullName>
    </submittedName>
</protein>
<dbReference type="InterPro" id="IPR042944">
    <property type="entry name" value="Collectrin"/>
</dbReference>
<evidence type="ECO:0000256" key="3">
    <source>
        <dbReference type="ARBA" id="ARBA00022553"/>
    </source>
</evidence>
<evidence type="ECO:0000256" key="4">
    <source>
        <dbReference type="ARBA" id="ARBA00022692"/>
    </source>
</evidence>
<evidence type="ECO:0000256" key="1">
    <source>
        <dbReference type="ARBA" id="ARBA00004251"/>
    </source>
</evidence>
<evidence type="ECO:0000256" key="5">
    <source>
        <dbReference type="ARBA" id="ARBA00022729"/>
    </source>
</evidence>
<dbReference type="AlphaFoldDB" id="A0A6P7I306"/>
<evidence type="ECO:0000256" key="6">
    <source>
        <dbReference type="ARBA" id="ARBA00022989"/>
    </source>
</evidence>
<keyword evidence="7 9" id="KW-0472">Membrane</keyword>
<keyword evidence="6 9" id="KW-1133">Transmembrane helix</keyword>
<accession>A0A6P7I306</accession>
<feature type="transmembrane region" description="Helical" evidence="9">
    <location>
        <begin position="159"/>
        <end position="180"/>
    </location>
</feature>
<dbReference type="InParanoid" id="A0A6P7I306"/>
<evidence type="ECO:0000256" key="7">
    <source>
        <dbReference type="ARBA" id="ARBA00023136"/>
    </source>
</evidence>
<dbReference type="GO" id="GO:0070062">
    <property type="term" value="C:extracellular exosome"/>
    <property type="evidence" value="ECO:0007669"/>
    <property type="project" value="TreeGrafter"/>
</dbReference>
<dbReference type="Proteomes" id="UP000515145">
    <property type="component" value="Chromosome 4"/>
</dbReference>
<dbReference type="GeneID" id="114434959"/>
<dbReference type="FunCoup" id="A0A6P7I306">
    <property type="interactions" value="900"/>
</dbReference>
<evidence type="ECO:0000259" key="10">
    <source>
        <dbReference type="PROSITE" id="PS52010"/>
    </source>
</evidence>
<comment type="subcellular location">
    <subcellularLocation>
        <location evidence="1">Cell membrane</location>
        <topology evidence="1">Single-pass type I membrane protein</topology>
    </subcellularLocation>
</comment>
<dbReference type="OrthoDB" id="9899436at2759"/>
<evidence type="ECO:0000313" key="11">
    <source>
        <dbReference type="Proteomes" id="UP000515145"/>
    </source>
</evidence>
<name>A0A6P7I306_9TELE</name>
<keyword evidence="2" id="KW-1003">Cell membrane</keyword>
<dbReference type="InterPro" id="IPR031588">
    <property type="entry name" value="Collectrin_dom"/>
</dbReference>
<gene>
    <name evidence="12" type="primary">cltrn</name>
</gene>
<dbReference type="PROSITE" id="PS52010">
    <property type="entry name" value="COLLECTRIN_LIKE"/>
    <property type="match status" value="1"/>
</dbReference>
<dbReference type="RefSeq" id="XP_028260233.1">
    <property type="nucleotide sequence ID" value="XM_028404432.1"/>
</dbReference>
<keyword evidence="11" id="KW-1185">Reference proteome</keyword>
<keyword evidence="5" id="KW-0732">Signal</keyword>
<dbReference type="Pfam" id="PF16959">
    <property type="entry name" value="Collectrin"/>
    <property type="match status" value="1"/>
</dbReference>
<reference evidence="12" key="1">
    <citation type="submission" date="2025-08" db="UniProtKB">
        <authorList>
            <consortium name="RefSeq"/>
        </authorList>
    </citation>
    <scope>IDENTIFICATION</scope>
</reference>
<evidence type="ECO:0000256" key="2">
    <source>
        <dbReference type="ARBA" id="ARBA00022475"/>
    </source>
</evidence>
<feature type="transmembrane region" description="Helical" evidence="9">
    <location>
        <begin position="186"/>
        <end position="207"/>
    </location>
</feature>
<keyword evidence="8" id="KW-0325">Glycoprotein</keyword>
<dbReference type="CTD" id="57393"/>
<evidence type="ECO:0000313" key="12">
    <source>
        <dbReference type="RefSeq" id="XP_028260233.1"/>
    </source>
</evidence>
<keyword evidence="3" id="KW-0597">Phosphoprotein</keyword>
<keyword evidence="4 9" id="KW-0812">Transmembrane</keyword>